<keyword evidence="7" id="KW-1185">Reference proteome</keyword>
<keyword evidence="1" id="KW-0479">Metal-binding</keyword>
<reference evidence="6" key="1">
    <citation type="journal article" date="2016" name="Nat. Genet.">
        <title>A high-quality carrot genome assembly provides new insights into carotenoid accumulation and asterid genome evolution.</title>
        <authorList>
            <person name="Iorizzo M."/>
            <person name="Ellison S."/>
            <person name="Senalik D."/>
            <person name="Zeng P."/>
            <person name="Satapoomin P."/>
            <person name="Huang J."/>
            <person name="Bowman M."/>
            <person name="Iovene M."/>
            <person name="Sanseverino W."/>
            <person name="Cavagnaro P."/>
            <person name="Yildiz M."/>
            <person name="Macko-Podgorni A."/>
            <person name="Moranska E."/>
            <person name="Grzebelus E."/>
            <person name="Grzebelus D."/>
            <person name="Ashrafi H."/>
            <person name="Zheng Z."/>
            <person name="Cheng S."/>
            <person name="Spooner D."/>
            <person name="Van Deynze A."/>
            <person name="Simon P."/>
        </authorList>
    </citation>
    <scope>NUCLEOTIDE SEQUENCE</scope>
    <source>
        <tissue evidence="6">Leaf</tissue>
    </source>
</reference>
<name>A0AAF0XLU9_DAUCS</name>
<keyword evidence="2 4" id="KW-0863">Zinc-finger</keyword>
<dbReference type="GO" id="GO:0005634">
    <property type="term" value="C:nucleus"/>
    <property type="evidence" value="ECO:0007669"/>
    <property type="project" value="TreeGrafter"/>
</dbReference>
<dbReference type="Proteomes" id="UP000077755">
    <property type="component" value="Chromosome 7"/>
</dbReference>
<evidence type="ECO:0000259" key="5">
    <source>
        <dbReference type="PROSITE" id="PS50089"/>
    </source>
</evidence>
<protein>
    <recommendedName>
        <fullName evidence="5">RING-type domain-containing protein</fullName>
    </recommendedName>
</protein>
<dbReference type="GO" id="GO:0008270">
    <property type="term" value="F:zinc ion binding"/>
    <property type="evidence" value="ECO:0007669"/>
    <property type="project" value="UniProtKB-KW"/>
</dbReference>
<organism evidence="6 7">
    <name type="scientific">Daucus carota subsp. sativus</name>
    <name type="common">Carrot</name>
    <dbReference type="NCBI Taxonomy" id="79200"/>
    <lineage>
        <taxon>Eukaryota</taxon>
        <taxon>Viridiplantae</taxon>
        <taxon>Streptophyta</taxon>
        <taxon>Embryophyta</taxon>
        <taxon>Tracheophyta</taxon>
        <taxon>Spermatophyta</taxon>
        <taxon>Magnoliopsida</taxon>
        <taxon>eudicotyledons</taxon>
        <taxon>Gunneridae</taxon>
        <taxon>Pentapetalae</taxon>
        <taxon>asterids</taxon>
        <taxon>campanulids</taxon>
        <taxon>Apiales</taxon>
        <taxon>Apiaceae</taxon>
        <taxon>Apioideae</taxon>
        <taxon>Scandiceae</taxon>
        <taxon>Daucinae</taxon>
        <taxon>Daucus</taxon>
        <taxon>Daucus sect. Daucus</taxon>
    </lineage>
</organism>
<dbReference type="Pfam" id="PF13639">
    <property type="entry name" value="zf-RING_2"/>
    <property type="match status" value="1"/>
</dbReference>
<feature type="domain" description="RING-type" evidence="5">
    <location>
        <begin position="48"/>
        <end position="89"/>
    </location>
</feature>
<reference evidence="6" key="2">
    <citation type="submission" date="2022-03" db="EMBL/GenBank/DDBJ databases">
        <title>Draft title - Genomic analysis of global carrot germplasm unveils the trajectory of domestication and the origin of high carotenoid orange carrot.</title>
        <authorList>
            <person name="Iorizzo M."/>
            <person name="Ellison S."/>
            <person name="Senalik D."/>
            <person name="Macko-Podgorni A."/>
            <person name="Grzebelus D."/>
            <person name="Bostan H."/>
            <person name="Rolling W."/>
            <person name="Curaba J."/>
            <person name="Simon P."/>
        </authorList>
    </citation>
    <scope>NUCLEOTIDE SEQUENCE</scope>
    <source>
        <tissue evidence="6">Leaf</tissue>
    </source>
</reference>
<keyword evidence="3" id="KW-0862">Zinc</keyword>
<dbReference type="InterPro" id="IPR001841">
    <property type="entry name" value="Znf_RING"/>
</dbReference>
<dbReference type="InterPro" id="IPR051834">
    <property type="entry name" value="RING_finger_E3_ligase"/>
</dbReference>
<dbReference type="EMBL" id="CP093349">
    <property type="protein sequence ID" value="WOH08836.1"/>
    <property type="molecule type" value="Genomic_DNA"/>
</dbReference>
<evidence type="ECO:0000313" key="7">
    <source>
        <dbReference type="Proteomes" id="UP000077755"/>
    </source>
</evidence>
<evidence type="ECO:0000256" key="4">
    <source>
        <dbReference type="PROSITE-ProRule" id="PRU00175"/>
    </source>
</evidence>
<dbReference type="PANTHER" id="PTHR45931">
    <property type="entry name" value="SI:CH211-59O9.10"/>
    <property type="match status" value="1"/>
</dbReference>
<dbReference type="GO" id="GO:0006511">
    <property type="term" value="P:ubiquitin-dependent protein catabolic process"/>
    <property type="evidence" value="ECO:0007669"/>
    <property type="project" value="TreeGrafter"/>
</dbReference>
<dbReference type="SMART" id="SM00184">
    <property type="entry name" value="RING"/>
    <property type="match status" value="1"/>
</dbReference>
<dbReference type="SUPFAM" id="SSF57850">
    <property type="entry name" value="RING/U-box"/>
    <property type="match status" value="1"/>
</dbReference>
<dbReference type="GO" id="GO:0061630">
    <property type="term" value="F:ubiquitin protein ligase activity"/>
    <property type="evidence" value="ECO:0007669"/>
    <property type="project" value="TreeGrafter"/>
</dbReference>
<dbReference type="PANTHER" id="PTHR45931:SF3">
    <property type="entry name" value="RING ZINC FINGER-CONTAINING PROTEIN"/>
    <property type="match status" value="1"/>
</dbReference>
<evidence type="ECO:0000256" key="3">
    <source>
        <dbReference type="ARBA" id="ARBA00022833"/>
    </source>
</evidence>
<accession>A0AAF0XLU9</accession>
<dbReference type="InterPro" id="IPR013083">
    <property type="entry name" value="Znf_RING/FYVE/PHD"/>
</dbReference>
<gene>
    <name evidence="6" type="ORF">DCAR_0728286</name>
</gene>
<sequence length="122" mass="13961">MTTIEYAEILESLAEDDDVELKTTPTAKSFIDSLKVKKVECEKDIPFCVVCQDMMNVGDFLMELPCMHNYHVDCIQSWLATRNTCPVCRFELPTSDLVLGSIEISYLINFKKKLETLITNPF</sequence>
<dbReference type="PROSITE" id="PS50089">
    <property type="entry name" value="ZF_RING_2"/>
    <property type="match status" value="1"/>
</dbReference>
<evidence type="ECO:0000313" key="6">
    <source>
        <dbReference type="EMBL" id="WOH08836.1"/>
    </source>
</evidence>
<evidence type="ECO:0000256" key="1">
    <source>
        <dbReference type="ARBA" id="ARBA00022723"/>
    </source>
</evidence>
<dbReference type="Gene3D" id="3.30.40.10">
    <property type="entry name" value="Zinc/RING finger domain, C3HC4 (zinc finger)"/>
    <property type="match status" value="1"/>
</dbReference>
<dbReference type="AlphaFoldDB" id="A0AAF0XLU9"/>
<evidence type="ECO:0000256" key="2">
    <source>
        <dbReference type="ARBA" id="ARBA00022771"/>
    </source>
</evidence>
<proteinExistence type="predicted"/>